<dbReference type="EMBL" id="JAAGRR010000001">
    <property type="protein sequence ID" value="NDY41237.1"/>
    <property type="molecule type" value="Genomic_DNA"/>
</dbReference>
<protein>
    <submittedName>
        <fullName evidence="2">Uncharacterized protein</fullName>
    </submittedName>
</protein>
<reference evidence="2 3" key="1">
    <citation type="submission" date="2020-02" db="EMBL/GenBank/DDBJ databases">
        <title>Comparative genomics of sulfur disproportionating microorganisms.</title>
        <authorList>
            <person name="Ward L.M."/>
            <person name="Bertran E."/>
            <person name="Johnston D.T."/>
        </authorList>
    </citation>
    <scope>NUCLEOTIDE SEQUENCE [LARGE SCALE GENOMIC DNA]</scope>
    <source>
        <strain evidence="2 3">DSM 100025</strain>
    </source>
</reference>
<keyword evidence="1" id="KW-1133">Transmembrane helix</keyword>
<name>A0A6N9TP75_DISTH</name>
<organism evidence="2 3">
    <name type="scientific">Dissulfurirhabdus thermomarina</name>
    <dbReference type="NCBI Taxonomy" id="1765737"/>
    <lineage>
        <taxon>Bacteria</taxon>
        <taxon>Deltaproteobacteria</taxon>
        <taxon>Dissulfurirhabdaceae</taxon>
        <taxon>Dissulfurirhabdus</taxon>
    </lineage>
</organism>
<evidence type="ECO:0000313" key="3">
    <source>
        <dbReference type="Proteomes" id="UP000469346"/>
    </source>
</evidence>
<gene>
    <name evidence="2" type="ORF">G3N55_00030</name>
</gene>
<feature type="transmembrane region" description="Helical" evidence="1">
    <location>
        <begin position="102"/>
        <end position="124"/>
    </location>
</feature>
<evidence type="ECO:0000313" key="2">
    <source>
        <dbReference type="EMBL" id="NDY41237.1"/>
    </source>
</evidence>
<evidence type="ECO:0000256" key="1">
    <source>
        <dbReference type="SAM" id="Phobius"/>
    </source>
</evidence>
<proteinExistence type="predicted"/>
<keyword evidence="1" id="KW-0812">Transmembrane</keyword>
<comment type="caution">
    <text evidence="2">The sequence shown here is derived from an EMBL/GenBank/DDBJ whole genome shotgun (WGS) entry which is preliminary data.</text>
</comment>
<dbReference type="AlphaFoldDB" id="A0A6N9TP75"/>
<sequence length="125" mass="13987">MPQLPCDPESCAGLKILQLRLTQEVGDLIHSSLRPLYEAQEDLRLKALDLAQTIQHATERLGAMDQALRHLDRECDDLRLWREAHDGREAGIREEARKAGRLAGMVYGGLGALVSLLSFLARYLP</sequence>
<dbReference type="RefSeq" id="WP_220096248.1">
    <property type="nucleotide sequence ID" value="NZ_JAAGRR010000001.1"/>
</dbReference>
<accession>A0A6N9TP75</accession>
<keyword evidence="3" id="KW-1185">Reference proteome</keyword>
<keyword evidence="1" id="KW-0472">Membrane</keyword>
<dbReference type="Proteomes" id="UP000469346">
    <property type="component" value="Unassembled WGS sequence"/>
</dbReference>